<evidence type="ECO:0000313" key="2">
    <source>
        <dbReference type="EMBL" id="KAK4007391.1"/>
    </source>
</evidence>
<feature type="region of interest" description="Disordered" evidence="1">
    <location>
        <begin position="1"/>
        <end position="29"/>
    </location>
</feature>
<evidence type="ECO:0000313" key="3">
    <source>
        <dbReference type="Proteomes" id="UP001234178"/>
    </source>
</evidence>
<sequence length="496" mass="54025">MSSNNGKNNSRSRNPPMHRFAEPQPTIPTNEEITAQEARLLALRAAMATNGSVRPLRVAAKTIRNKNKRLVAVDKSHLKLFKENGVQSICLVHSPNSKAGVVPLSQPALVENSLDVGQPLLENRRTTTPVNKESTQGDDVERYASPVNRSSMSESDSNFLAQSDIQTTPVQFPIVGGSDVAASMSAESNSSSSAQSDVQTTPVQFPIFGDAARYFNLQSLDVAASMSAESNSSSSAQCDIHTTPSVQFPFINDTDFEGRAAESSPNSSIHTQPLHQTSRSSTPCPSGPFIPIRQNMIDTSPISRISPFLFPMFSGQDRASPWTRPPTPKPCKLNDTTVAPKKRGRTPVSANCASQSKVNSEKVNNTQVPSGGDLGDNRVAPPNAQSNKKFKITDAFLSNGNSFHLHLMQDLAFLSMSRFMKWMLLDNNQSESQKPPKKLRNSFAMTIWEEIILAHILAHTMAALVLDRGFENRLETRLPIVTANGSGPTLDLMGDR</sequence>
<dbReference type="EMBL" id="JAOYFB010000002">
    <property type="protein sequence ID" value="KAK4007391.1"/>
    <property type="molecule type" value="Genomic_DNA"/>
</dbReference>
<organism evidence="2 3">
    <name type="scientific">Daphnia magna</name>
    <dbReference type="NCBI Taxonomy" id="35525"/>
    <lineage>
        <taxon>Eukaryota</taxon>
        <taxon>Metazoa</taxon>
        <taxon>Ecdysozoa</taxon>
        <taxon>Arthropoda</taxon>
        <taxon>Crustacea</taxon>
        <taxon>Branchiopoda</taxon>
        <taxon>Diplostraca</taxon>
        <taxon>Cladocera</taxon>
        <taxon>Anomopoda</taxon>
        <taxon>Daphniidae</taxon>
        <taxon>Daphnia</taxon>
    </lineage>
</organism>
<feature type="region of interest" description="Disordered" evidence="1">
    <location>
        <begin position="318"/>
        <end position="385"/>
    </location>
</feature>
<dbReference type="Proteomes" id="UP001234178">
    <property type="component" value="Unassembled WGS sequence"/>
</dbReference>
<protein>
    <submittedName>
        <fullName evidence="2">Uncharacterized protein</fullName>
    </submittedName>
</protein>
<keyword evidence="3" id="KW-1185">Reference proteome</keyword>
<feature type="region of interest" description="Disordered" evidence="1">
    <location>
        <begin position="257"/>
        <end position="292"/>
    </location>
</feature>
<comment type="caution">
    <text evidence="2">The sequence shown here is derived from an EMBL/GenBank/DDBJ whole genome shotgun (WGS) entry which is preliminary data.</text>
</comment>
<name>A0ABQ9Z3F2_9CRUS</name>
<evidence type="ECO:0000256" key="1">
    <source>
        <dbReference type="SAM" id="MobiDB-lite"/>
    </source>
</evidence>
<reference evidence="2 3" key="1">
    <citation type="journal article" date="2023" name="Nucleic Acids Res.">
        <title>The hologenome of Daphnia magna reveals possible DNA methylation and microbiome-mediated evolution of the host genome.</title>
        <authorList>
            <person name="Chaturvedi A."/>
            <person name="Li X."/>
            <person name="Dhandapani V."/>
            <person name="Marshall H."/>
            <person name="Kissane S."/>
            <person name="Cuenca-Cambronero M."/>
            <person name="Asole G."/>
            <person name="Calvet F."/>
            <person name="Ruiz-Romero M."/>
            <person name="Marangio P."/>
            <person name="Guigo R."/>
            <person name="Rago D."/>
            <person name="Mirbahai L."/>
            <person name="Eastwood N."/>
            <person name="Colbourne J.K."/>
            <person name="Zhou J."/>
            <person name="Mallon E."/>
            <person name="Orsini L."/>
        </authorList>
    </citation>
    <scope>NUCLEOTIDE SEQUENCE [LARGE SCALE GENOMIC DNA]</scope>
    <source>
        <strain evidence="2">LRV0_1</strain>
    </source>
</reference>
<gene>
    <name evidence="2" type="ORF">OUZ56_012548</name>
</gene>
<accession>A0ABQ9Z3F2</accession>
<feature type="compositionally biased region" description="Polar residues" evidence="1">
    <location>
        <begin position="263"/>
        <end position="284"/>
    </location>
</feature>
<proteinExistence type="predicted"/>
<feature type="compositionally biased region" description="Polar residues" evidence="1">
    <location>
        <begin position="348"/>
        <end position="369"/>
    </location>
</feature>
<feature type="compositionally biased region" description="Low complexity" evidence="1">
    <location>
        <begin position="1"/>
        <end position="14"/>
    </location>
</feature>